<comment type="caution">
    <text evidence="6">The sequence shown here is derived from an EMBL/GenBank/DDBJ whole genome shotgun (WGS) entry which is preliminary data.</text>
</comment>
<keyword evidence="2 5" id="KW-0812">Transmembrane</keyword>
<dbReference type="PANTHER" id="PTHR12489:SF19">
    <property type="entry name" value="LHFPL TETRASPAN SUBFAMILY MEMBER 2 PROTEIN"/>
    <property type="match status" value="1"/>
</dbReference>
<keyword evidence="7" id="KW-1185">Reference proteome</keyword>
<dbReference type="InterPro" id="IPR019372">
    <property type="entry name" value="LHFPL"/>
</dbReference>
<gene>
    <name evidence="6" type="primary">lhfpl2a-L</name>
    <name evidence="6" type="ORF">Hamer_G019310</name>
</gene>
<reference evidence="6" key="1">
    <citation type="journal article" date="2021" name="Sci. Adv.">
        <title>The American lobster genome reveals insights on longevity, neural, and immune adaptations.</title>
        <authorList>
            <person name="Polinski J.M."/>
            <person name="Zimin A.V."/>
            <person name="Clark K.F."/>
            <person name="Kohn A.B."/>
            <person name="Sadowski N."/>
            <person name="Timp W."/>
            <person name="Ptitsyn A."/>
            <person name="Khanna P."/>
            <person name="Romanova D.Y."/>
            <person name="Williams P."/>
            <person name="Greenwood S.J."/>
            <person name="Moroz L.L."/>
            <person name="Walt D.R."/>
            <person name="Bodnar A.G."/>
        </authorList>
    </citation>
    <scope>NUCLEOTIDE SEQUENCE</scope>
    <source>
        <strain evidence="6">GMGI-L3</strain>
    </source>
</reference>
<evidence type="ECO:0000256" key="3">
    <source>
        <dbReference type="ARBA" id="ARBA00022989"/>
    </source>
</evidence>
<name>A0A8J5JFA2_HOMAM</name>
<dbReference type="Proteomes" id="UP000747542">
    <property type="component" value="Unassembled WGS sequence"/>
</dbReference>
<feature type="transmembrane region" description="Helical" evidence="5">
    <location>
        <begin position="119"/>
        <end position="141"/>
    </location>
</feature>
<evidence type="ECO:0000256" key="2">
    <source>
        <dbReference type="ARBA" id="ARBA00022692"/>
    </source>
</evidence>
<evidence type="ECO:0000256" key="1">
    <source>
        <dbReference type="ARBA" id="ARBA00004141"/>
    </source>
</evidence>
<dbReference type="EMBL" id="JAHLQT010038152">
    <property type="protein sequence ID" value="KAG7157077.1"/>
    <property type="molecule type" value="Genomic_DNA"/>
</dbReference>
<dbReference type="Pfam" id="PF10242">
    <property type="entry name" value="L_HMGIC_fpl"/>
    <property type="match status" value="1"/>
</dbReference>
<organism evidence="6 7">
    <name type="scientific">Homarus americanus</name>
    <name type="common">American lobster</name>
    <dbReference type="NCBI Taxonomy" id="6706"/>
    <lineage>
        <taxon>Eukaryota</taxon>
        <taxon>Metazoa</taxon>
        <taxon>Ecdysozoa</taxon>
        <taxon>Arthropoda</taxon>
        <taxon>Crustacea</taxon>
        <taxon>Multicrustacea</taxon>
        <taxon>Malacostraca</taxon>
        <taxon>Eumalacostraca</taxon>
        <taxon>Eucarida</taxon>
        <taxon>Decapoda</taxon>
        <taxon>Pleocyemata</taxon>
        <taxon>Astacidea</taxon>
        <taxon>Nephropoidea</taxon>
        <taxon>Nephropidae</taxon>
        <taxon>Homarus</taxon>
    </lineage>
</organism>
<evidence type="ECO:0000313" key="7">
    <source>
        <dbReference type="Proteomes" id="UP000747542"/>
    </source>
</evidence>
<keyword evidence="3 5" id="KW-1133">Transmembrane helix</keyword>
<dbReference type="PANTHER" id="PTHR12489">
    <property type="entry name" value="LIPOMA HMGIC FUSION PARTNER-LIKE PROTEIN"/>
    <property type="match status" value="1"/>
</dbReference>
<dbReference type="GO" id="GO:0016020">
    <property type="term" value="C:membrane"/>
    <property type="evidence" value="ECO:0007669"/>
    <property type="project" value="UniProtKB-SubCell"/>
</dbReference>
<evidence type="ECO:0000313" key="6">
    <source>
        <dbReference type="EMBL" id="KAG7157077.1"/>
    </source>
</evidence>
<keyword evidence="4 5" id="KW-0472">Membrane</keyword>
<comment type="subcellular location">
    <subcellularLocation>
        <location evidence="1">Membrane</location>
        <topology evidence="1">Multi-pass membrane protein</topology>
    </subcellularLocation>
</comment>
<sequence>MCGVVVIVTRWWLGWLLWTVACVMALLGANLSPSWLLGPPTTPYSPHAALVTSPGQPQPAFSTDFLKEQFTEPSAWGSGQERESLGLWLRCTKMGTGARSSLHCGVYITNVPDLPAAQIVALVAVVAATVLTVVSCGAICSTACVRLIKGKSWFTIIGSVQAFAGVLSLAGVAAFPLAWDSQRVQNQCGADAGIYYPSSCTVGWATYITLASSIGLLMCTCLSSFAAKSTSTEDVAEEISKGSNVVCLI</sequence>
<feature type="transmembrane region" description="Helical" evidence="5">
    <location>
        <begin position="153"/>
        <end position="175"/>
    </location>
</feature>
<proteinExistence type="predicted"/>
<protein>
    <submittedName>
        <fullName evidence="6">LHFPL tetraspan subfamily member 2a protein-like</fullName>
    </submittedName>
</protein>
<feature type="transmembrane region" description="Helical" evidence="5">
    <location>
        <begin position="12"/>
        <end position="31"/>
    </location>
</feature>
<accession>A0A8J5JFA2</accession>
<feature type="transmembrane region" description="Helical" evidence="5">
    <location>
        <begin position="204"/>
        <end position="227"/>
    </location>
</feature>
<evidence type="ECO:0000256" key="5">
    <source>
        <dbReference type="SAM" id="Phobius"/>
    </source>
</evidence>
<dbReference type="OrthoDB" id="10048434at2759"/>
<evidence type="ECO:0000256" key="4">
    <source>
        <dbReference type="ARBA" id="ARBA00023136"/>
    </source>
</evidence>
<dbReference type="AlphaFoldDB" id="A0A8J5JFA2"/>